<evidence type="ECO:0000313" key="2">
    <source>
        <dbReference type="EMBL" id="KRN28080.1"/>
    </source>
</evidence>
<dbReference type="EMBL" id="JQAT01000004">
    <property type="protein sequence ID" value="KRN28080.1"/>
    <property type="molecule type" value="Genomic_DNA"/>
</dbReference>
<dbReference type="EMBL" id="JQAZ01000005">
    <property type="protein sequence ID" value="KRN31042.1"/>
    <property type="molecule type" value="Genomic_DNA"/>
</dbReference>
<dbReference type="SUPFAM" id="SSF53474">
    <property type="entry name" value="alpha/beta-Hydrolases"/>
    <property type="match status" value="1"/>
</dbReference>
<dbReference type="AlphaFoldDB" id="A0A0R2FRD2"/>
<dbReference type="PANTHER" id="PTHR47751">
    <property type="entry name" value="SUPERFAMILY HYDROLASE, PUTATIVE (AFU_ORTHOLOGUE AFUA_2G16580)-RELATED"/>
    <property type="match status" value="1"/>
</dbReference>
<dbReference type="OrthoDB" id="9805123at2"/>
<dbReference type="PANTHER" id="PTHR47751:SF1">
    <property type="entry name" value="SUPERFAMILY HYDROLASE, PUTATIVE (AFU_ORTHOLOGUE AFUA_2G16580)-RELATED"/>
    <property type="match status" value="1"/>
</dbReference>
<comment type="caution">
    <text evidence="3">The sequence shown here is derived from an EMBL/GenBank/DDBJ whole genome shotgun (WGS) entry which is preliminary data.</text>
</comment>
<name>A0A0R2FRD2_9LACO</name>
<dbReference type="GO" id="GO:0016787">
    <property type="term" value="F:hydrolase activity"/>
    <property type="evidence" value="ECO:0007669"/>
    <property type="project" value="UniProtKB-KW"/>
</dbReference>
<sequence>MTEINPLLATRVKPGDEYYIFEKDPSVTREHVYYKTRYGVEIAADLYYAKDLDKNTKSPALVIGPPFGGVKEQGPGIYANQLAQRGFVVVAFDPAYHGYSGGYPRYSGSPDTYVEDFSAAVDYLGTVDFVDRNRIGGLGICASGGFVLSAAAQDSRLKAVATSVMYDIPHLANLATGETRAKQVAQFSQQRWTDRTAAPQNYPSHPVTEYPAGLDAVSKEFFSFYGFKRGWHPHALKNITYVSNLSFMNFEATRRINEIAPRPIFMVTSAEAHSKAFTDETFARLNQPKYLDVEPHGQHVDFYDNIDIIPFDKFEKFFKENL</sequence>
<keyword evidence="3" id="KW-0378">Hydrolase</keyword>
<dbReference type="InterPro" id="IPR029058">
    <property type="entry name" value="AB_hydrolase_fold"/>
</dbReference>
<accession>A0A0R2FRD2</accession>
<dbReference type="RefSeq" id="WP_057770276.1">
    <property type="nucleotide sequence ID" value="NZ_JQAT01000004.1"/>
</dbReference>
<evidence type="ECO:0000313" key="4">
    <source>
        <dbReference type="Proteomes" id="UP000051645"/>
    </source>
</evidence>
<keyword evidence="4" id="KW-1185">Reference proteome</keyword>
<dbReference type="InterPro" id="IPR051411">
    <property type="entry name" value="Polyketide_trans_af380"/>
</dbReference>
<dbReference type="PATRIC" id="fig|81857.3.peg.1542"/>
<evidence type="ECO:0000313" key="5">
    <source>
        <dbReference type="Proteomes" id="UP000051751"/>
    </source>
</evidence>
<dbReference type="Pfam" id="PF02129">
    <property type="entry name" value="Peptidase_S15"/>
    <property type="match status" value="1"/>
</dbReference>
<reference evidence="4 5" key="1">
    <citation type="journal article" date="2015" name="Genome Announc.">
        <title>Expanding the biotechnology potential of lactobacilli through comparative genomics of 213 strains and associated genera.</title>
        <authorList>
            <person name="Sun Z."/>
            <person name="Harris H.M."/>
            <person name="McCann A."/>
            <person name="Guo C."/>
            <person name="Argimon S."/>
            <person name="Zhang W."/>
            <person name="Yang X."/>
            <person name="Jeffery I.B."/>
            <person name="Cooney J.C."/>
            <person name="Kagawa T.F."/>
            <person name="Liu W."/>
            <person name="Song Y."/>
            <person name="Salvetti E."/>
            <person name="Wrobel A."/>
            <person name="Rasinkangas P."/>
            <person name="Parkhill J."/>
            <person name="Rea M.C."/>
            <person name="O'Sullivan O."/>
            <person name="Ritari J."/>
            <person name="Douillard F.P."/>
            <person name="Paul Ross R."/>
            <person name="Yang R."/>
            <person name="Briner A.E."/>
            <person name="Felis G.E."/>
            <person name="de Vos W.M."/>
            <person name="Barrangou R."/>
            <person name="Klaenhammer T.R."/>
            <person name="Caufield P.W."/>
            <person name="Cui Y."/>
            <person name="Zhang H."/>
            <person name="O'Toole P.W."/>
        </authorList>
    </citation>
    <scope>NUCLEOTIDE SEQUENCE [LARGE SCALE GENOMIC DNA]</scope>
    <source>
        <strain evidence="2 5">ATCC BAA-66</strain>
        <strain evidence="3 4">DSM 13344</strain>
    </source>
</reference>
<dbReference type="InterPro" id="IPR000383">
    <property type="entry name" value="Xaa-Pro-like_dom"/>
</dbReference>
<dbReference type="Proteomes" id="UP000051751">
    <property type="component" value="Unassembled WGS sequence"/>
</dbReference>
<dbReference type="Proteomes" id="UP000051645">
    <property type="component" value="Unassembled WGS sequence"/>
</dbReference>
<feature type="domain" description="Xaa-Pro dipeptidyl-peptidase-like" evidence="1">
    <location>
        <begin position="39"/>
        <end position="187"/>
    </location>
</feature>
<evidence type="ECO:0000259" key="1">
    <source>
        <dbReference type="Pfam" id="PF02129"/>
    </source>
</evidence>
<proteinExistence type="predicted"/>
<dbReference type="Gene3D" id="3.40.50.1820">
    <property type="entry name" value="alpha/beta hydrolase"/>
    <property type="match status" value="1"/>
</dbReference>
<gene>
    <name evidence="2" type="ORF">IV38_GL001530</name>
    <name evidence="3" type="ORF">IV40_GL001685</name>
</gene>
<protein>
    <submittedName>
        <fullName evidence="3">Alpha beta superfamily hydrolase</fullName>
    </submittedName>
</protein>
<dbReference type="Gene3D" id="1.10.10.800">
    <property type="match status" value="1"/>
</dbReference>
<dbReference type="STRING" id="81857.IV38_GL001530"/>
<organism evidence="3 4">
    <name type="scientific">Lactobacillus selangorensis</name>
    <dbReference type="NCBI Taxonomy" id="81857"/>
    <lineage>
        <taxon>Bacteria</taxon>
        <taxon>Bacillati</taxon>
        <taxon>Bacillota</taxon>
        <taxon>Bacilli</taxon>
        <taxon>Lactobacillales</taxon>
        <taxon>Lactobacillaceae</taxon>
        <taxon>Lactobacillus</taxon>
    </lineage>
</organism>
<evidence type="ECO:0000313" key="3">
    <source>
        <dbReference type="EMBL" id="KRN31042.1"/>
    </source>
</evidence>